<accession>A0A918FYZ1</accession>
<comment type="caution">
    <text evidence="1">The sequence shown here is derived from an EMBL/GenBank/DDBJ whole genome shotgun (WGS) entry which is preliminary data.</text>
</comment>
<organism evidence="1 2">
    <name type="scientific">Streptomyces humidus</name>
    <dbReference type="NCBI Taxonomy" id="52259"/>
    <lineage>
        <taxon>Bacteria</taxon>
        <taxon>Bacillati</taxon>
        <taxon>Actinomycetota</taxon>
        <taxon>Actinomycetes</taxon>
        <taxon>Kitasatosporales</taxon>
        <taxon>Streptomycetaceae</taxon>
        <taxon>Streptomyces</taxon>
    </lineage>
</organism>
<sequence length="61" mass="6768">MQVQPTGISFPLVCEKGKVLPFMNEIHVSEGRATGSLRFAADQKVTWSFAVGWDPNPPEQH</sequence>
<reference evidence="1" key="2">
    <citation type="submission" date="2020-09" db="EMBL/GenBank/DDBJ databases">
        <authorList>
            <person name="Sun Q."/>
            <person name="Ohkuma M."/>
        </authorList>
    </citation>
    <scope>NUCLEOTIDE SEQUENCE</scope>
    <source>
        <strain evidence="1">JCM 4386</strain>
    </source>
</reference>
<reference evidence="1" key="1">
    <citation type="journal article" date="2014" name="Int. J. Syst. Evol. Microbiol.">
        <title>Complete genome sequence of Corynebacterium casei LMG S-19264T (=DSM 44701T), isolated from a smear-ripened cheese.</title>
        <authorList>
            <consortium name="US DOE Joint Genome Institute (JGI-PGF)"/>
            <person name="Walter F."/>
            <person name="Albersmeier A."/>
            <person name="Kalinowski J."/>
            <person name="Ruckert C."/>
        </authorList>
    </citation>
    <scope>NUCLEOTIDE SEQUENCE</scope>
    <source>
        <strain evidence="1">JCM 4386</strain>
    </source>
</reference>
<evidence type="ECO:0000313" key="2">
    <source>
        <dbReference type="Proteomes" id="UP000606194"/>
    </source>
</evidence>
<evidence type="ECO:0000313" key="1">
    <source>
        <dbReference type="EMBL" id="GGS04914.1"/>
    </source>
</evidence>
<dbReference type="EMBL" id="BMTL01000021">
    <property type="protein sequence ID" value="GGS04914.1"/>
    <property type="molecule type" value="Genomic_DNA"/>
</dbReference>
<proteinExistence type="predicted"/>
<dbReference type="Proteomes" id="UP000606194">
    <property type="component" value="Unassembled WGS sequence"/>
</dbReference>
<name>A0A918FYZ1_9ACTN</name>
<protein>
    <submittedName>
        <fullName evidence="1">Uncharacterized protein</fullName>
    </submittedName>
</protein>
<gene>
    <name evidence="1" type="ORF">GCM10010269_49870</name>
</gene>
<dbReference type="AlphaFoldDB" id="A0A918FYZ1"/>
<keyword evidence="2" id="KW-1185">Reference proteome</keyword>